<feature type="transmembrane region" description="Helical" evidence="1">
    <location>
        <begin position="112"/>
        <end position="131"/>
    </location>
</feature>
<reference evidence="2 3" key="1">
    <citation type="submission" date="2017-12" db="EMBL/GenBank/DDBJ databases">
        <title>Comparative genomics of Botrytis spp.</title>
        <authorList>
            <person name="Valero-Jimenez C.A."/>
            <person name="Tapia P."/>
            <person name="Veloso J."/>
            <person name="Silva-Moreno E."/>
            <person name="Staats M."/>
            <person name="Valdes J.H."/>
            <person name="Van Kan J.A.L."/>
        </authorList>
    </citation>
    <scope>NUCLEOTIDE SEQUENCE [LARGE SCALE GENOMIC DNA]</scope>
    <source>
        <strain evidence="2 3">MUCL2120</strain>
    </source>
</reference>
<gene>
    <name evidence="2" type="ORF">BOTNAR_0193g00250</name>
</gene>
<feature type="transmembrane region" description="Helical" evidence="1">
    <location>
        <begin position="280"/>
        <end position="298"/>
    </location>
</feature>
<name>A0A4Z1IFF6_9HELO</name>
<dbReference type="EMBL" id="PQXJ01000193">
    <property type="protein sequence ID" value="TGO57830.1"/>
    <property type="molecule type" value="Genomic_DNA"/>
</dbReference>
<keyword evidence="3" id="KW-1185">Reference proteome</keyword>
<feature type="transmembrane region" description="Helical" evidence="1">
    <location>
        <begin position="242"/>
        <end position="268"/>
    </location>
</feature>
<keyword evidence="1" id="KW-0812">Transmembrane</keyword>
<evidence type="ECO:0000256" key="1">
    <source>
        <dbReference type="SAM" id="Phobius"/>
    </source>
</evidence>
<dbReference type="Proteomes" id="UP000297452">
    <property type="component" value="Unassembled WGS sequence"/>
</dbReference>
<protein>
    <submittedName>
        <fullName evidence="2">Uncharacterized protein</fullName>
    </submittedName>
</protein>
<keyword evidence="1" id="KW-1133">Transmembrane helix</keyword>
<evidence type="ECO:0000313" key="3">
    <source>
        <dbReference type="Proteomes" id="UP000297452"/>
    </source>
</evidence>
<feature type="transmembrane region" description="Helical" evidence="1">
    <location>
        <begin position="138"/>
        <end position="157"/>
    </location>
</feature>
<accession>A0A4Z1IFF6</accession>
<evidence type="ECO:0000313" key="2">
    <source>
        <dbReference type="EMBL" id="TGO57830.1"/>
    </source>
</evidence>
<feature type="transmembrane region" description="Helical" evidence="1">
    <location>
        <begin position="54"/>
        <end position="76"/>
    </location>
</feature>
<comment type="caution">
    <text evidence="2">The sequence shown here is derived from an EMBL/GenBank/DDBJ whole genome shotgun (WGS) entry which is preliminary data.</text>
</comment>
<dbReference type="OrthoDB" id="3495285at2759"/>
<feature type="transmembrane region" description="Helical" evidence="1">
    <location>
        <begin position="12"/>
        <end position="33"/>
    </location>
</feature>
<keyword evidence="1" id="KW-0472">Membrane</keyword>
<feature type="transmembrane region" description="Helical" evidence="1">
    <location>
        <begin position="173"/>
        <end position="194"/>
    </location>
</feature>
<proteinExistence type="predicted"/>
<organism evidence="2 3">
    <name type="scientific">Botryotinia narcissicola</name>
    <dbReference type="NCBI Taxonomy" id="278944"/>
    <lineage>
        <taxon>Eukaryota</taxon>
        <taxon>Fungi</taxon>
        <taxon>Dikarya</taxon>
        <taxon>Ascomycota</taxon>
        <taxon>Pezizomycotina</taxon>
        <taxon>Leotiomycetes</taxon>
        <taxon>Helotiales</taxon>
        <taxon>Sclerotiniaceae</taxon>
        <taxon>Botryotinia</taxon>
    </lineage>
</organism>
<sequence>MSYSFAFDDTPQVLNLFSEWLCWCMLWAGIKVYSSISRKKIPSAGGGDFEAESTSLAFFIVTSSVCASLVEVNWILPFLTPALYFVTRNNDADHHVLPSNSKSEKLEYPTDYGFNLIFYILFAISTSVLFLPSAYNSITIGLGLIFLICQTTIYARLSTASSVRDEASSVHQLFLHLEETCCWVVCFLTVILLVSQQQSPGILSLSIYSIFKALLWAAVIILCNGGHACTLTLVSTFGLSTIYIHVLPSLALAVLSCLCALLVLAHIISTLPRKGPTRPILGFFAVIPIVALLLHFGIPEIIEAFSKLMNGIFHQTHCTNNQDTLGNATEIAHAIMDEPSRLVAEFGPREDPTSWLDAIFRLSKSCTVPTAVTVELR</sequence>
<dbReference type="AlphaFoldDB" id="A0A4Z1IFF6"/>